<feature type="binding site" evidence="7">
    <location>
        <position position="149"/>
    </location>
    <ligand>
        <name>ATP</name>
        <dbReference type="ChEBI" id="CHEBI:30616"/>
    </ligand>
</feature>
<dbReference type="Proteomes" id="UP000297716">
    <property type="component" value="Unassembled WGS sequence"/>
</dbReference>
<dbReference type="GO" id="GO:0005524">
    <property type="term" value="F:ATP binding"/>
    <property type="evidence" value="ECO:0007669"/>
    <property type="project" value="UniProtKB-UniRule"/>
</dbReference>
<dbReference type="GO" id="GO:0004674">
    <property type="term" value="F:protein serine/threonine kinase activity"/>
    <property type="evidence" value="ECO:0007669"/>
    <property type="project" value="UniProtKB-EC"/>
</dbReference>
<evidence type="ECO:0000256" key="5">
    <source>
        <dbReference type="ARBA" id="ARBA00022777"/>
    </source>
</evidence>
<dbReference type="PANTHER" id="PTHR43671:SF13">
    <property type="entry name" value="SERINE_THREONINE-PROTEIN KINASE NEK2"/>
    <property type="match status" value="1"/>
</dbReference>
<feature type="compositionally biased region" description="Acidic residues" evidence="8">
    <location>
        <begin position="202"/>
        <end position="212"/>
    </location>
</feature>
<feature type="region of interest" description="Disordered" evidence="8">
    <location>
        <begin position="196"/>
        <end position="238"/>
    </location>
</feature>
<comment type="caution">
    <text evidence="10">The sequence shown here is derived from an EMBL/GenBank/DDBJ whole genome shotgun (WGS) entry which is preliminary data.</text>
</comment>
<dbReference type="PROSITE" id="PS50011">
    <property type="entry name" value="PROTEIN_KINASE_DOM"/>
    <property type="match status" value="1"/>
</dbReference>
<dbReference type="PROSITE" id="PS00107">
    <property type="entry name" value="PROTEIN_KINASE_ATP"/>
    <property type="match status" value="1"/>
</dbReference>
<evidence type="ECO:0000256" key="4">
    <source>
        <dbReference type="ARBA" id="ARBA00022741"/>
    </source>
</evidence>
<protein>
    <recommendedName>
        <fullName evidence="2">non-specific serine/threonine protein kinase</fullName>
        <ecNumber evidence="2">2.7.11.1</ecNumber>
    </recommendedName>
</protein>
<dbReference type="Gene3D" id="1.10.510.10">
    <property type="entry name" value="Transferase(Phosphotransferase) domain 1"/>
    <property type="match status" value="1"/>
</dbReference>
<name>A0A4Z0Z0N9_9PEZI</name>
<proteinExistence type="inferred from homology"/>
<evidence type="ECO:0000259" key="9">
    <source>
        <dbReference type="PROSITE" id="PS50011"/>
    </source>
</evidence>
<evidence type="ECO:0000256" key="1">
    <source>
        <dbReference type="ARBA" id="ARBA00010886"/>
    </source>
</evidence>
<dbReference type="AlphaFoldDB" id="A0A4Z0Z0N9"/>
<dbReference type="InterPro" id="IPR017441">
    <property type="entry name" value="Protein_kinase_ATP_BS"/>
</dbReference>
<keyword evidence="6 7" id="KW-0067">ATP-binding</keyword>
<evidence type="ECO:0000256" key="7">
    <source>
        <dbReference type="PROSITE-ProRule" id="PRU10141"/>
    </source>
</evidence>
<dbReference type="InterPro" id="IPR011009">
    <property type="entry name" value="Kinase-like_dom_sf"/>
</dbReference>
<organism evidence="10 11">
    <name type="scientific">Xylaria hypoxylon</name>
    <dbReference type="NCBI Taxonomy" id="37992"/>
    <lineage>
        <taxon>Eukaryota</taxon>
        <taxon>Fungi</taxon>
        <taxon>Dikarya</taxon>
        <taxon>Ascomycota</taxon>
        <taxon>Pezizomycotina</taxon>
        <taxon>Sordariomycetes</taxon>
        <taxon>Xylariomycetidae</taxon>
        <taxon>Xylariales</taxon>
        <taxon>Xylariaceae</taxon>
        <taxon>Xylaria</taxon>
    </lineage>
</organism>
<keyword evidence="3" id="KW-0808">Transferase</keyword>
<dbReference type="OrthoDB" id="310217at2759"/>
<reference evidence="10 11" key="1">
    <citation type="submission" date="2019-03" db="EMBL/GenBank/DDBJ databases">
        <title>Draft genome sequence of Xylaria hypoxylon DSM 108379, a ubiquitous saprotrophic-parasitic fungi on hardwood.</title>
        <authorList>
            <person name="Buettner E."/>
            <person name="Leonhardt S."/>
            <person name="Gebauer A.M."/>
            <person name="Liers C."/>
            <person name="Hofrichter M."/>
            <person name="Kellner H."/>
        </authorList>
    </citation>
    <scope>NUCLEOTIDE SEQUENCE [LARGE SCALE GENOMIC DNA]</scope>
    <source>
        <strain evidence="10 11">DSM 108379</strain>
    </source>
</reference>
<evidence type="ECO:0000256" key="2">
    <source>
        <dbReference type="ARBA" id="ARBA00012513"/>
    </source>
</evidence>
<feature type="region of interest" description="Disordered" evidence="8">
    <location>
        <begin position="310"/>
        <end position="330"/>
    </location>
</feature>
<accession>A0A4Z0Z0N9</accession>
<dbReference type="InterPro" id="IPR000719">
    <property type="entry name" value="Prot_kinase_dom"/>
</dbReference>
<keyword evidence="11" id="KW-1185">Reference proteome</keyword>
<dbReference type="STRING" id="37992.A0A4Z0Z0N9"/>
<keyword evidence="4 7" id="KW-0547">Nucleotide-binding</keyword>
<gene>
    <name evidence="10" type="ORF">E0Z10_g2988</name>
</gene>
<comment type="similarity">
    <text evidence="1">Belongs to the protein kinase superfamily. NEK Ser/Thr protein kinase family. NIMA subfamily.</text>
</comment>
<dbReference type="SUPFAM" id="SSF56112">
    <property type="entry name" value="Protein kinase-like (PK-like)"/>
    <property type="match status" value="1"/>
</dbReference>
<evidence type="ECO:0000256" key="8">
    <source>
        <dbReference type="SAM" id="MobiDB-lite"/>
    </source>
</evidence>
<feature type="compositionally biased region" description="Basic and acidic residues" evidence="8">
    <location>
        <begin position="213"/>
        <end position="234"/>
    </location>
</feature>
<dbReference type="EMBL" id="SKBN01000039">
    <property type="protein sequence ID" value="TGJ85768.1"/>
    <property type="molecule type" value="Genomic_DNA"/>
</dbReference>
<dbReference type="InterPro" id="IPR050660">
    <property type="entry name" value="NEK_Ser/Thr_kinase"/>
</dbReference>
<evidence type="ECO:0000256" key="3">
    <source>
        <dbReference type="ARBA" id="ARBA00022679"/>
    </source>
</evidence>
<sequence length="555" mass="64760">MANNPVGGPMGWYEQWQAAVWRFKLYRESATIPGMPRDDEYAARRAEWINNVPRQGRRRLRADNIGPMRWNFLSGDAGRAFPNLDGPTPYGGNQRFSDAKIAVQAANRYFSTAPYWQYIKPLGYGGNGVAIKYRFDQGWGRVPFNFVLKIGLRNWISRSLRHEVEMTRKMERAAHSVQMIPRTRVGLARYRRFGFEVPGDGSSDDDDGESSGEESRDDAPDPAAWDKRTRREIQAADPQRVQNRRDLYYTGLELWNWRVQDRTEQIRRHYENPRIWVSPDYEMDRKDFILTEFCENGDLEKLMYRYPPRKFHPRRRNNPPEARAGNPGVSIDMVGKMVGRDLFEEIPPPKRRWAMKRFVHFDIDPKNIFITGIDVNAKDNEHKLVPRLKKDSSYYARHRDTAKFGYFAPEQFGIDWELIQKQDGSIVDEDGPEISEQTIAGNYGSAMNVWQIGITMWQIMTQMRAPVPPQLQRRTGLHADLPVNYCPRILDEELFDIYDLELRLTVARCMAYDPKERPSLRTLLQGAQVGINKSFDRETDDIIKLWVQMYIFDAA</sequence>
<keyword evidence="5" id="KW-0418">Kinase</keyword>
<dbReference type="EC" id="2.7.11.1" evidence="2"/>
<dbReference type="PANTHER" id="PTHR43671">
    <property type="entry name" value="SERINE/THREONINE-PROTEIN KINASE NEK"/>
    <property type="match status" value="1"/>
</dbReference>
<feature type="domain" description="Protein kinase" evidence="9">
    <location>
        <begin position="116"/>
        <end position="535"/>
    </location>
</feature>
<evidence type="ECO:0000256" key="6">
    <source>
        <dbReference type="ARBA" id="ARBA00022840"/>
    </source>
</evidence>
<evidence type="ECO:0000313" key="11">
    <source>
        <dbReference type="Proteomes" id="UP000297716"/>
    </source>
</evidence>
<feature type="compositionally biased region" description="Low complexity" evidence="8">
    <location>
        <begin position="319"/>
        <end position="328"/>
    </location>
</feature>
<evidence type="ECO:0000313" key="10">
    <source>
        <dbReference type="EMBL" id="TGJ85768.1"/>
    </source>
</evidence>